<evidence type="ECO:0000313" key="4">
    <source>
        <dbReference type="EMBL" id="MFD0724734.1"/>
    </source>
</evidence>
<feature type="signal peptide" evidence="3">
    <location>
        <begin position="1"/>
        <end position="27"/>
    </location>
</feature>
<dbReference type="InterPro" id="IPR045748">
    <property type="entry name" value="DcaP"/>
</dbReference>
<comment type="caution">
    <text evidence="4">The sequence shown here is derived from an EMBL/GenBank/DDBJ whole genome shotgun (WGS) entry which is preliminary data.</text>
</comment>
<keyword evidence="5" id="KW-1185">Reference proteome</keyword>
<dbReference type="RefSeq" id="WP_386822382.1">
    <property type="nucleotide sequence ID" value="NZ_JBHTIF010000001.1"/>
</dbReference>
<dbReference type="SUPFAM" id="SSF56935">
    <property type="entry name" value="Porins"/>
    <property type="match status" value="1"/>
</dbReference>
<sequence>MNHSTQPRRLLALSLALAVLAPGAALAQSATEKEAQLEARVAELERMVQQLVAQQQQTQQTVAQVQSAQASPAPAADGKPKIQSTPILPGANPGTRFSYGGFVKLDAMVTDTTDGEIPDGSVGRMFYVPSAIPVGGANEGQDTDMGAQFSRFWFGADSDLESGAKLKAYLEFDLFGGGSITGNEVSTNTYGVTVRHAYVSWTQPSGAQWLAGETWSNFQDVASLPDSVDFIGPTEGSIFVRQAQLRYSKGPWSFSVENPETTVTPYRGTGARISSDDNLMPDITARWQKKGDWGHVSVAGMVRQFSYENPASGIDDNRVGGALSVSGKFNLGKQDDIRYMASYGRGIGRYLGLGVASDTVLDARGELEPIDGYGAFAAWRHAFSPKLRTNLFYSMAHYDNDPALTGWIATERVQSFHANLIYSPLPKLDIGAELIWGRRSLENDAEGDLRRLHTHVKYSF</sequence>
<gene>
    <name evidence="4" type="ORF">ACFQ0E_03880</name>
</gene>
<evidence type="ECO:0000256" key="3">
    <source>
        <dbReference type="SAM" id="SignalP"/>
    </source>
</evidence>
<name>A0ABW2Y846_9GAMM</name>
<feature type="chain" id="PRO_5046361139" evidence="3">
    <location>
        <begin position="28"/>
        <end position="460"/>
    </location>
</feature>
<organism evidence="4 5">
    <name type="scientific">Lysobacter brunescens</name>
    <dbReference type="NCBI Taxonomy" id="262323"/>
    <lineage>
        <taxon>Bacteria</taxon>
        <taxon>Pseudomonadati</taxon>
        <taxon>Pseudomonadota</taxon>
        <taxon>Gammaproteobacteria</taxon>
        <taxon>Lysobacterales</taxon>
        <taxon>Lysobacteraceae</taxon>
        <taxon>Lysobacter</taxon>
    </lineage>
</organism>
<dbReference type="Proteomes" id="UP001597110">
    <property type="component" value="Unassembled WGS sequence"/>
</dbReference>
<feature type="region of interest" description="Disordered" evidence="2">
    <location>
        <begin position="63"/>
        <end position="90"/>
    </location>
</feature>
<keyword evidence="3" id="KW-0732">Signal</keyword>
<keyword evidence="1" id="KW-0175">Coiled coil</keyword>
<evidence type="ECO:0000313" key="5">
    <source>
        <dbReference type="Proteomes" id="UP001597110"/>
    </source>
</evidence>
<feature type="compositionally biased region" description="Low complexity" evidence="2">
    <location>
        <begin position="63"/>
        <end position="76"/>
    </location>
</feature>
<evidence type="ECO:0000256" key="2">
    <source>
        <dbReference type="SAM" id="MobiDB-lite"/>
    </source>
</evidence>
<proteinExistence type="predicted"/>
<dbReference type="Pfam" id="PF19577">
    <property type="entry name" value="DcaP"/>
    <property type="match status" value="1"/>
</dbReference>
<evidence type="ECO:0000256" key="1">
    <source>
        <dbReference type="SAM" id="Coils"/>
    </source>
</evidence>
<dbReference type="EMBL" id="JBHTIF010000001">
    <property type="protein sequence ID" value="MFD0724734.1"/>
    <property type="molecule type" value="Genomic_DNA"/>
</dbReference>
<accession>A0ABW2Y846</accession>
<reference evidence="5" key="1">
    <citation type="journal article" date="2019" name="Int. J. Syst. Evol. Microbiol.">
        <title>The Global Catalogue of Microorganisms (GCM) 10K type strain sequencing project: providing services to taxonomists for standard genome sequencing and annotation.</title>
        <authorList>
            <consortium name="The Broad Institute Genomics Platform"/>
            <consortium name="The Broad Institute Genome Sequencing Center for Infectious Disease"/>
            <person name="Wu L."/>
            <person name="Ma J."/>
        </authorList>
    </citation>
    <scope>NUCLEOTIDE SEQUENCE [LARGE SCALE GENOMIC DNA]</scope>
    <source>
        <strain evidence="5">CCUG 55585</strain>
    </source>
</reference>
<feature type="coiled-coil region" evidence="1">
    <location>
        <begin position="27"/>
        <end position="61"/>
    </location>
</feature>
<protein>
    <submittedName>
        <fullName evidence="4">DcaP family trimeric outer membrane transporter</fullName>
    </submittedName>
</protein>